<keyword evidence="4" id="KW-0547">Nucleotide-binding</keyword>
<evidence type="ECO:0000256" key="1">
    <source>
        <dbReference type="ARBA" id="ARBA00004229"/>
    </source>
</evidence>
<dbReference type="RefSeq" id="XP_005837862.1">
    <property type="nucleotide sequence ID" value="XM_005837805.1"/>
</dbReference>
<dbReference type="GeneID" id="17307408"/>
<organism evidence="8">
    <name type="scientific">Guillardia theta (strain CCMP2712)</name>
    <name type="common">Cryptophyte</name>
    <dbReference type="NCBI Taxonomy" id="905079"/>
    <lineage>
        <taxon>Eukaryota</taxon>
        <taxon>Cryptophyceae</taxon>
        <taxon>Pyrenomonadales</taxon>
        <taxon>Geminigeraceae</taxon>
        <taxon>Guillardia</taxon>
    </lineage>
</organism>
<comment type="subcellular location">
    <subcellularLocation>
        <location evidence="1">Plastid</location>
        <location evidence="1">Chloroplast</location>
    </subcellularLocation>
</comment>
<reference evidence="9" key="3">
    <citation type="submission" date="2016-03" db="UniProtKB">
        <authorList>
            <consortium name="EnsemblProtists"/>
        </authorList>
    </citation>
    <scope>IDENTIFICATION</scope>
</reference>
<evidence type="ECO:0000313" key="10">
    <source>
        <dbReference type="Proteomes" id="UP000011087"/>
    </source>
</evidence>
<dbReference type="InterPro" id="IPR006259">
    <property type="entry name" value="Adenyl_kin_sub"/>
</dbReference>
<dbReference type="PRINTS" id="PR00094">
    <property type="entry name" value="ADENYLTKNASE"/>
</dbReference>
<dbReference type="GO" id="GO:0004017">
    <property type="term" value="F:AMP kinase activity"/>
    <property type="evidence" value="ECO:0007669"/>
    <property type="project" value="InterPro"/>
</dbReference>
<dbReference type="AlphaFoldDB" id="L1JR21"/>
<dbReference type="InterPro" id="IPR000850">
    <property type="entry name" value="Adenylat/UMP-CMP_kin"/>
</dbReference>
<accession>L1JR21</accession>
<evidence type="ECO:0000313" key="9">
    <source>
        <dbReference type="EnsemblProtists" id="EKX50882"/>
    </source>
</evidence>
<dbReference type="HAMAP" id="MF_00235">
    <property type="entry name" value="Adenylate_kinase_Adk"/>
    <property type="match status" value="1"/>
</dbReference>
<evidence type="ECO:0000256" key="7">
    <source>
        <dbReference type="SAM" id="Coils"/>
    </source>
</evidence>
<comment type="similarity">
    <text evidence="2 6">Belongs to the adenylate kinase family.</text>
</comment>
<evidence type="ECO:0000256" key="5">
    <source>
        <dbReference type="ARBA" id="ARBA00022777"/>
    </source>
</evidence>
<evidence type="ECO:0008006" key="11">
    <source>
        <dbReference type="Google" id="ProtNLM"/>
    </source>
</evidence>
<dbReference type="InterPro" id="IPR036193">
    <property type="entry name" value="ADK_active_lid_dom_sf"/>
</dbReference>
<dbReference type="STRING" id="905079.L1JR21"/>
<dbReference type="EMBL" id="JH992977">
    <property type="protein sequence ID" value="EKX50882.1"/>
    <property type="molecule type" value="Genomic_DNA"/>
</dbReference>
<dbReference type="GO" id="GO:0005524">
    <property type="term" value="F:ATP binding"/>
    <property type="evidence" value="ECO:0007669"/>
    <property type="project" value="InterPro"/>
</dbReference>
<evidence type="ECO:0000313" key="8">
    <source>
        <dbReference type="EMBL" id="EKX50882.1"/>
    </source>
</evidence>
<dbReference type="OrthoDB" id="439792at2759"/>
<dbReference type="SUPFAM" id="SSF57774">
    <property type="entry name" value="Microbial and mitochondrial ADK, insert 'zinc finger' domain"/>
    <property type="match status" value="1"/>
</dbReference>
<dbReference type="InterPro" id="IPR027417">
    <property type="entry name" value="P-loop_NTPase"/>
</dbReference>
<reference evidence="10" key="2">
    <citation type="submission" date="2012-11" db="EMBL/GenBank/DDBJ databases">
        <authorList>
            <person name="Kuo A."/>
            <person name="Curtis B.A."/>
            <person name="Tanifuji G."/>
            <person name="Burki F."/>
            <person name="Gruber A."/>
            <person name="Irimia M."/>
            <person name="Maruyama S."/>
            <person name="Arias M.C."/>
            <person name="Ball S.G."/>
            <person name="Gile G.H."/>
            <person name="Hirakawa Y."/>
            <person name="Hopkins J.F."/>
            <person name="Rensing S.A."/>
            <person name="Schmutz J."/>
            <person name="Symeonidi A."/>
            <person name="Elias M."/>
            <person name="Eveleigh R.J."/>
            <person name="Herman E.K."/>
            <person name="Klute M.J."/>
            <person name="Nakayama T."/>
            <person name="Obornik M."/>
            <person name="Reyes-Prieto A."/>
            <person name="Armbrust E.V."/>
            <person name="Aves S.J."/>
            <person name="Beiko R.G."/>
            <person name="Coutinho P."/>
            <person name="Dacks J.B."/>
            <person name="Durnford D.G."/>
            <person name="Fast N.M."/>
            <person name="Green B.R."/>
            <person name="Grisdale C."/>
            <person name="Hempe F."/>
            <person name="Henrissat B."/>
            <person name="Hoppner M.P."/>
            <person name="Ishida K.-I."/>
            <person name="Kim E."/>
            <person name="Koreny L."/>
            <person name="Kroth P.G."/>
            <person name="Liu Y."/>
            <person name="Malik S.-B."/>
            <person name="Maier U.G."/>
            <person name="McRose D."/>
            <person name="Mock T."/>
            <person name="Neilson J.A."/>
            <person name="Onodera N.T."/>
            <person name="Poole A.M."/>
            <person name="Pritham E.J."/>
            <person name="Richards T.A."/>
            <person name="Rocap G."/>
            <person name="Roy S.W."/>
            <person name="Sarai C."/>
            <person name="Schaack S."/>
            <person name="Shirato S."/>
            <person name="Slamovits C.H."/>
            <person name="Spencer D.F."/>
            <person name="Suzuki S."/>
            <person name="Worden A.Z."/>
            <person name="Zauner S."/>
            <person name="Barry K."/>
            <person name="Bell C."/>
            <person name="Bharti A.K."/>
            <person name="Crow J.A."/>
            <person name="Grimwood J."/>
            <person name="Kramer R."/>
            <person name="Lindquist E."/>
            <person name="Lucas S."/>
            <person name="Salamov A."/>
            <person name="McFadden G.I."/>
            <person name="Lane C.E."/>
            <person name="Keeling P.J."/>
            <person name="Gray M.W."/>
            <person name="Grigoriev I.V."/>
            <person name="Archibald J.M."/>
        </authorList>
    </citation>
    <scope>NUCLEOTIDE SEQUENCE</scope>
    <source>
        <strain evidence="10">CCMP2712</strain>
    </source>
</reference>
<dbReference type="Proteomes" id="UP000011087">
    <property type="component" value="Unassembled WGS sequence"/>
</dbReference>
<keyword evidence="3 6" id="KW-0808">Transferase</keyword>
<proteinExistence type="inferred from homology"/>
<dbReference type="NCBIfam" id="TIGR01351">
    <property type="entry name" value="adk"/>
    <property type="match status" value="1"/>
</dbReference>
<dbReference type="SUPFAM" id="SSF52540">
    <property type="entry name" value="P-loop containing nucleoside triphosphate hydrolases"/>
    <property type="match status" value="1"/>
</dbReference>
<protein>
    <recommendedName>
        <fullName evidence="11">Adenylate kinase</fullName>
    </recommendedName>
</protein>
<dbReference type="Pfam" id="PF00406">
    <property type="entry name" value="ADK"/>
    <property type="match status" value="1"/>
</dbReference>
<dbReference type="eggNOG" id="KOG3078">
    <property type="taxonomic scope" value="Eukaryota"/>
</dbReference>
<keyword evidence="5 6" id="KW-0418">Kinase</keyword>
<evidence type="ECO:0000256" key="3">
    <source>
        <dbReference type="ARBA" id="ARBA00022679"/>
    </source>
</evidence>
<dbReference type="HOGENOM" id="CLU_032354_1_2_1"/>
<keyword evidence="7" id="KW-0175">Coiled coil</keyword>
<gene>
    <name evidence="8" type="ORF">GUITHDRAFT_66699</name>
</gene>
<dbReference type="GO" id="GO:0009507">
    <property type="term" value="C:chloroplast"/>
    <property type="evidence" value="ECO:0007669"/>
    <property type="project" value="UniProtKB-SubCell"/>
</dbReference>
<feature type="non-terminal residue" evidence="8">
    <location>
        <position position="198"/>
    </location>
</feature>
<dbReference type="Gene3D" id="3.40.50.300">
    <property type="entry name" value="P-loop containing nucleotide triphosphate hydrolases"/>
    <property type="match status" value="1"/>
</dbReference>
<evidence type="ECO:0000256" key="6">
    <source>
        <dbReference type="RuleBase" id="RU003330"/>
    </source>
</evidence>
<dbReference type="EnsemblProtists" id="EKX50882">
    <property type="protein sequence ID" value="EKX50882"/>
    <property type="gene ID" value="GUITHDRAFT_66699"/>
</dbReference>
<dbReference type="PaxDb" id="55529-EKX50882"/>
<evidence type="ECO:0000256" key="4">
    <source>
        <dbReference type="ARBA" id="ARBA00022741"/>
    </source>
</evidence>
<name>L1JR21_GUITC</name>
<sequence>MKRRERGGALVIEEKPPPPRLIIMGGPGCGKGTICRALVQQFGVVHISVGDVLREEIAKGSEIGKQIEEHLKEGRLVSDELALSIVRDKVSQPEVQQHGWLLDNFPRTTEQAEAMVELGIIPEKFIYIEVPDNILLERCLGRMVDPVTGDIYHSHFRPPPDDPEVKARLIRRLDDNSEAVERRLEAFQENMDSVLEIF</sequence>
<keyword evidence="10" id="KW-1185">Reference proteome</keyword>
<reference evidence="8 10" key="1">
    <citation type="journal article" date="2012" name="Nature">
        <title>Algal genomes reveal evolutionary mosaicism and the fate of nucleomorphs.</title>
        <authorList>
            <consortium name="DOE Joint Genome Institute"/>
            <person name="Curtis B.A."/>
            <person name="Tanifuji G."/>
            <person name="Burki F."/>
            <person name="Gruber A."/>
            <person name="Irimia M."/>
            <person name="Maruyama S."/>
            <person name="Arias M.C."/>
            <person name="Ball S.G."/>
            <person name="Gile G.H."/>
            <person name="Hirakawa Y."/>
            <person name="Hopkins J.F."/>
            <person name="Kuo A."/>
            <person name="Rensing S.A."/>
            <person name="Schmutz J."/>
            <person name="Symeonidi A."/>
            <person name="Elias M."/>
            <person name="Eveleigh R.J."/>
            <person name="Herman E.K."/>
            <person name="Klute M.J."/>
            <person name="Nakayama T."/>
            <person name="Obornik M."/>
            <person name="Reyes-Prieto A."/>
            <person name="Armbrust E.V."/>
            <person name="Aves S.J."/>
            <person name="Beiko R.G."/>
            <person name="Coutinho P."/>
            <person name="Dacks J.B."/>
            <person name="Durnford D.G."/>
            <person name="Fast N.M."/>
            <person name="Green B.R."/>
            <person name="Grisdale C.J."/>
            <person name="Hempel F."/>
            <person name="Henrissat B."/>
            <person name="Hoppner M.P."/>
            <person name="Ishida K."/>
            <person name="Kim E."/>
            <person name="Koreny L."/>
            <person name="Kroth P.G."/>
            <person name="Liu Y."/>
            <person name="Malik S.B."/>
            <person name="Maier U.G."/>
            <person name="McRose D."/>
            <person name="Mock T."/>
            <person name="Neilson J.A."/>
            <person name="Onodera N.T."/>
            <person name="Poole A.M."/>
            <person name="Pritham E.J."/>
            <person name="Richards T.A."/>
            <person name="Rocap G."/>
            <person name="Roy S.W."/>
            <person name="Sarai C."/>
            <person name="Schaack S."/>
            <person name="Shirato S."/>
            <person name="Slamovits C.H."/>
            <person name="Spencer D.F."/>
            <person name="Suzuki S."/>
            <person name="Worden A.Z."/>
            <person name="Zauner S."/>
            <person name="Barry K."/>
            <person name="Bell C."/>
            <person name="Bharti A.K."/>
            <person name="Crow J.A."/>
            <person name="Grimwood J."/>
            <person name="Kramer R."/>
            <person name="Lindquist E."/>
            <person name="Lucas S."/>
            <person name="Salamov A."/>
            <person name="McFadden G.I."/>
            <person name="Lane C.E."/>
            <person name="Keeling P.J."/>
            <person name="Gray M.W."/>
            <person name="Grigoriev I.V."/>
            <person name="Archibald J.M."/>
        </authorList>
    </citation>
    <scope>NUCLEOTIDE SEQUENCE</scope>
    <source>
        <strain evidence="8 10">CCMP2712</strain>
    </source>
</reference>
<feature type="coiled-coil region" evidence="7">
    <location>
        <begin position="170"/>
        <end position="197"/>
    </location>
</feature>
<dbReference type="OMA" id="YPRNMSQ"/>
<evidence type="ECO:0000256" key="2">
    <source>
        <dbReference type="ARBA" id="ARBA00007220"/>
    </source>
</evidence>
<dbReference type="CDD" id="cd01428">
    <property type="entry name" value="ADK"/>
    <property type="match status" value="1"/>
</dbReference>
<dbReference type="KEGG" id="gtt:GUITHDRAFT_66699"/>
<dbReference type="PANTHER" id="PTHR23359">
    <property type="entry name" value="NUCLEOTIDE KINASE"/>
    <property type="match status" value="1"/>
</dbReference>